<evidence type="ECO:0000256" key="9">
    <source>
        <dbReference type="ARBA" id="ARBA00022989"/>
    </source>
</evidence>
<dbReference type="PRINTS" id="PR00926">
    <property type="entry name" value="MITOCARRIER"/>
</dbReference>
<dbReference type="PANTHER" id="PTHR45678">
    <property type="entry name" value="MITOCHONDRIAL 2-OXODICARBOXYLATE CARRIER 1-RELATED"/>
    <property type="match status" value="1"/>
</dbReference>
<comment type="catalytic activity">
    <reaction evidence="13">
        <text>3-sulfino-L-alanine(out) + L-aspartate(in) = 3-sulfino-L-alanine(in) + L-aspartate(out)</text>
        <dbReference type="Rhea" id="RHEA:70975"/>
        <dbReference type="ChEBI" id="CHEBI:29991"/>
        <dbReference type="ChEBI" id="CHEBI:61085"/>
    </reaction>
</comment>
<protein>
    <submittedName>
        <fullName evidence="19">Calcium-binding mitochondrial carrier protein Aralar1-like</fullName>
    </submittedName>
</protein>
<keyword evidence="4 17" id="KW-0812">Transmembrane</keyword>
<keyword evidence="7" id="KW-0999">Mitochondrion inner membrane</keyword>
<dbReference type="GO" id="GO:0043490">
    <property type="term" value="P:malate-aspartate shuttle"/>
    <property type="evidence" value="ECO:0007669"/>
    <property type="project" value="TreeGrafter"/>
</dbReference>
<organism evidence="19 20">
    <name type="scientific">Sinocyclocheilus grahami</name>
    <name type="common">Dianchi golden-line fish</name>
    <name type="synonym">Barbus grahami</name>
    <dbReference type="NCBI Taxonomy" id="75366"/>
    <lineage>
        <taxon>Eukaryota</taxon>
        <taxon>Metazoa</taxon>
        <taxon>Chordata</taxon>
        <taxon>Craniata</taxon>
        <taxon>Vertebrata</taxon>
        <taxon>Euteleostomi</taxon>
        <taxon>Actinopterygii</taxon>
        <taxon>Neopterygii</taxon>
        <taxon>Teleostei</taxon>
        <taxon>Ostariophysi</taxon>
        <taxon>Cypriniformes</taxon>
        <taxon>Cyprinidae</taxon>
        <taxon>Cyprininae</taxon>
        <taxon>Sinocyclocheilus</taxon>
    </lineage>
</organism>
<feature type="repeat" description="Solcar" evidence="17">
    <location>
        <begin position="304"/>
        <end position="397"/>
    </location>
</feature>
<gene>
    <name evidence="19" type="primary">slc25a12</name>
</gene>
<evidence type="ECO:0000313" key="19">
    <source>
        <dbReference type="Ensembl" id="ENSSGRP00000072976.1"/>
    </source>
</evidence>
<evidence type="ECO:0000256" key="2">
    <source>
        <dbReference type="ARBA" id="ARBA00006375"/>
    </source>
</evidence>
<dbReference type="InterPro" id="IPR018108">
    <property type="entry name" value="MCP_transmembrane"/>
</dbReference>
<dbReference type="Gene3D" id="1.10.238.10">
    <property type="entry name" value="EF-hand"/>
    <property type="match status" value="2"/>
</dbReference>
<dbReference type="FunFam" id="1.50.40.10:FF:000004">
    <property type="entry name" value="Calcium-binding mitochondrial carrier protein Aralar1"/>
    <property type="match status" value="1"/>
</dbReference>
<dbReference type="GO" id="GO:0005313">
    <property type="term" value="F:L-glutamate transmembrane transporter activity"/>
    <property type="evidence" value="ECO:0007669"/>
    <property type="project" value="TreeGrafter"/>
</dbReference>
<dbReference type="Gene3D" id="1.50.40.10">
    <property type="entry name" value="Mitochondrial carrier domain"/>
    <property type="match status" value="1"/>
</dbReference>
<keyword evidence="3" id="KW-0813">Transport</keyword>
<accession>A0A672QB28</accession>
<sequence length="661" mass="72955">MLFCAVVVLQVQLTKRADPNELKGIFQKYASVVDKDGEQYMTPNDFVQKFLGLHTQLHYNPKTVQLLAGVADTTKDGLISFQEFLAFESVLCVPDALFIVAFQLFDKTGTGCVSFENVRDIFSQTTVHHHIPFNWDCEFIRLHFGNDRKKSFSYLEFTQFLQELQLEHARQAFAQKDKVKSGAVSALDFSDIMSTIRHHMLTPFVEENLVSAAGGGTSHMVSFSYFNAFNSLLNNMELIRKIYSTLAGSRKDTLVTKEEFVHVANKFGQITPMEIDILFQLSGLHSQTGRLNLADIERIAPLEEGVLPYNLAEVQRQVTTGATAVYPIDLVKTRMQNQRSTGSFVGELMYKNSFDCAKKVLRYEGVFGFYRGLVPQLIGVAPEKAIKLTVNDFVRDKFTTKDDTIALAAEILAGGCAGGSQVIFTNPLEIVKIRLQVAGEITTGPRVSALNVVRDLGFFGLYKGAKACFLRDIPFSAIYFPVYAHTKAGLADEDGRLGALQLLTAGAIAGVPAASLVTPADVIKTRLQVAARAGQTTYSGVIDCFRKILKEEGFRALWKGAGARVFRSSPQFGVTLVTYELLQRWFYVDFGGHRPAGSEPTPKSRISELPPVSSEHVGGYRLAAATFAGVENKFGLHLPKFKSSGVTAIHSRMPKEQADAS</sequence>
<keyword evidence="6" id="KW-0677">Repeat</keyword>
<evidence type="ECO:0000256" key="1">
    <source>
        <dbReference type="ARBA" id="ARBA00004448"/>
    </source>
</evidence>
<dbReference type="InterPro" id="IPR011992">
    <property type="entry name" value="EF-hand-dom_pair"/>
</dbReference>
<evidence type="ECO:0000256" key="8">
    <source>
        <dbReference type="ARBA" id="ARBA00022837"/>
    </source>
</evidence>
<evidence type="ECO:0000256" key="3">
    <source>
        <dbReference type="ARBA" id="ARBA00022448"/>
    </source>
</evidence>
<keyword evidence="20" id="KW-1185">Reference proteome</keyword>
<keyword evidence="8" id="KW-0106">Calcium</keyword>
<evidence type="ECO:0000256" key="7">
    <source>
        <dbReference type="ARBA" id="ARBA00022792"/>
    </source>
</evidence>
<name>A0A672QB28_SINGR</name>
<comment type="catalytic activity">
    <reaction evidence="16">
        <text>3-sulfino-L-alanine(out) + L-glutamate(in) + H(+)(in) = 3-sulfino-L-alanine(in) + L-glutamate(out) + H(+)(out)</text>
        <dbReference type="Rhea" id="RHEA:70967"/>
        <dbReference type="ChEBI" id="CHEBI:15378"/>
        <dbReference type="ChEBI" id="CHEBI:29985"/>
        <dbReference type="ChEBI" id="CHEBI:61085"/>
    </reaction>
</comment>
<evidence type="ECO:0000313" key="20">
    <source>
        <dbReference type="Proteomes" id="UP000472262"/>
    </source>
</evidence>
<keyword evidence="12 17" id="KW-0472">Membrane</keyword>
<dbReference type="PANTHER" id="PTHR45678:SF7">
    <property type="entry name" value="ELECTROGENIC ASPARTATE_GLUTAMATE ANTIPORTER SLC25A12, MITOCHONDRIAL"/>
    <property type="match status" value="1"/>
</dbReference>
<reference evidence="19" key="2">
    <citation type="submission" date="2025-09" db="UniProtKB">
        <authorList>
            <consortium name="Ensembl"/>
        </authorList>
    </citation>
    <scope>IDENTIFICATION</scope>
</reference>
<dbReference type="PROSITE" id="PS00018">
    <property type="entry name" value="EF_HAND_1"/>
    <property type="match status" value="1"/>
</dbReference>
<comment type="subcellular location">
    <subcellularLocation>
        <location evidence="1">Mitochondrion inner membrane</location>
        <topology evidence="1">Multi-pass membrane protein</topology>
    </subcellularLocation>
</comment>
<dbReference type="PROSITE" id="PS50222">
    <property type="entry name" value="EF_HAND_2"/>
    <property type="match status" value="2"/>
</dbReference>
<feature type="repeat" description="Solcar" evidence="17">
    <location>
        <begin position="497"/>
        <end position="585"/>
    </location>
</feature>
<evidence type="ECO:0000256" key="4">
    <source>
        <dbReference type="ARBA" id="ARBA00022692"/>
    </source>
</evidence>
<reference evidence="19" key="1">
    <citation type="submission" date="2025-08" db="UniProtKB">
        <authorList>
            <consortium name="Ensembl"/>
        </authorList>
    </citation>
    <scope>IDENTIFICATION</scope>
</reference>
<evidence type="ECO:0000259" key="18">
    <source>
        <dbReference type="PROSITE" id="PS50222"/>
    </source>
</evidence>
<evidence type="ECO:0000256" key="17">
    <source>
        <dbReference type="PROSITE-ProRule" id="PRU00282"/>
    </source>
</evidence>
<evidence type="ECO:0000256" key="13">
    <source>
        <dbReference type="ARBA" id="ARBA00037019"/>
    </source>
</evidence>
<dbReference type="InterPro" id="IPR018247">
    <property type="entry name" value="EF_Hand_1_Ca_BS"/>
</dbReference>
<evidence type="ECO:0000256" key="11">
    <source>
        <dbReference type="ARBA" id="ARBA00023128"/>
    </source>
</evidence>
<dbReference type="InterPro" id="IPR023395">
    <property type="entry name" value="MCP_dom_sf"/>
</dbReference>
<dbReference type="InterPro" id="IPR051028">
    <property type="entry name" value="Mito_Solute_Carrier"/>
</dbReference>
<evidence type="ECO:0000256" key="10">
    <source>
        <dbReference type="ARBA" id="ARBA00022990"/>
    </source>
</evidence>
<keyword evidence="9" id="KW-1133">Transmembrane helix</keyword>
<comment type="similarity">
    <text evidence="2">Belongs to the mitochondrial carrier (TC 2.A.29) family.</text>
</comment>
<dbReference type="GO" id="GO:0015183">
    <property type="term" value="F:L-aspartate transmembrane transporter activity"/>
    <property type="evidence" value="ECO:0007669"/>
    <property type="project" value="TreeGrafter"/>
</dbReference>
<evidence type="ECO:0000256" key="12">
    <source>
        <dbReference type="ARBA" id="ARBA00023136"/>
    </source>
</evidence>
<evidence type="ECO:0000256" key="5">
    <source>
        <dbReference type="ARBA" id="ARBA00022723"/>
    </source>
</evidence>
<dbReference type="InterPro" id="IPR002067">
    <property type="entry name" value="MCP"/>
</dbReference>
<feature type="repeat" description="Solcar" evidence="17">
    <location>
        <begin position="405"/>
        <end position="489"/>
    </location>
</feature>
<evidence type="ECO:0000256" key="15">
    <source>
        <dbReference type="ARBA" id="ARBA00047487"/>
    </source>
</evidence>
<feature type="domain" description="EF-hand" evidence="18">
    <location>
        <begin position="93"/>
        <end position="128"/>
    </location>
</feature>
<evidence type="ECO:0000256" key="6">
    <source>
        <dbReference type="ARBA" id="ARBA00022737"/>
    </source>
</evidence>
<dbReference type="GO" id="GO:0005743">
    <property type="term" value="C:mitochondrial inner membrane"/>
    <property type="evidence" value="ECO:0007669"/>
    <property type="project" value="UniProtKB-SubCell"/>
</dbReference>
<feature type="domain" description="EF-hand" evidence="18">
    <location>
        <begin position="164"/>
        <end position="199"/>
    </location>
</feature>
<keyword evidence="5" id="KW-0479">Metal-binding</keyword>
<comment type="subunit">
    <text evidence="14">Homodimer (via N-terminus).</text>
</comment>
<comment type="catalytic activity">
    <reaction evidence="15">
        <text>L-aspartate(in) + L-glutamate(out) + H(+)(out) = L-aspartate(out) + L-glutamate(in) + H(+)(in)</text>
        <dbReference type="Rhea" id="RHEA:70783"/>
        <dbReference type="ChEBI" id="CHEBI:15378"/>
        <dbReference type="ChEBI" id="CHEBI:29985"/>
        <dbReference type="ChEBI" id="CHEBI:29991"/>
    </reaction>
</comment>
<keyword evidence="11" id="KW-0496">Mitochondrion</keyword>
<dbReference type="FunFam" id="1.10.238.10:FF:000064">
    <property type="entry name" value="calcium-binding mitochondrial carrier protein Aralar1 isoform X1"/>
    <property type="match status" value="1"/>
</dbReference>
<dbReference type="Pfam" id="PF00153">
    <property type="entry name" value="Mito_carr"/>
    <property type="match status" value="3"/>
</dbReference>
<dbReference type="Ensembl" id="ENSSGRT00000077720.1">
    <property type="protein sequence ID" value="ENSSGRP00000072976.1"/>
    <property type="gene ID" value="ENSSGRG00000034797.1"/>
</dbReference>
<dbReference type="Proteomes" id="UP000472262">
    <property type="component" value="Unassembled WGS sequence"/>
</dbReference>
<dbReference type="SMART" id="SM00054">
    <property type="entry name" value="EFh"/>
    <property type="match status" value="4"/>
</dbReference>
<dbReference type="SUPFAM" id="SSF47473">
    <property type="entry name" value="EF-hand"/>
    <property type="match status" value="2"/>
</dbReference>
<evidence type="ECO:0000256" key="14">
    <source>
        <dbReference type="ARBA" id="ARBA00038674"/>
    </source>
</evidence>
<dbReference type="AlphaFoldDB" id="A0A672QB28"/>
<dbReference type="PROSITE" id="PS50920">
    <property type="entry name" value="SOLCAR"/>
    <property type="match status" value="3"/>
</dbReference>
<proteinExistence type="inferred from homology"/>
<keyword evidence="10" id="KW-0007">Acetylation</keyword>
<dbReference type="InterPro" id="IPR002048">
    <property type="entry name" value="EF_hand_dom"/>
</dbReference>
<dbReference type="GO" id="GO:0005509">
    <property type="term" value="F:calcium ion binding"/>
    <property type="evidence" value="ECO:0007669"/>
    <property type="project" value="InterPro"/>
</dbReference>
<dbReference type="SUPFAM" id="SSF103506">
    <property type="entry name" value="Mitochondrial carrier"/>
    <property type="match status" value="1"/>
</dbReference>
<evidence type="ECO:0000256" key="16">
    <source>
        <dbReference type="ARBA" id="ARBA00048652"/>
    </source>
</evidence>